<evidence type="ECO:0000313" key="1">
    <source>
        <dbReference type="EMBL" id="CUU56332.1"/>
    </source>
</evidence>
<keyword evidence="2" id="KW-1185">Reference proteome</keyword>
<proteinExistence type="predicted"/>
<dbReference type="RefSeq" id="WP_226930895.1">
    <property type="nucleotide sequence ID" value="NZ_FAOZ01000007.1"/>
</dbReference>
<accession>A0A0S4QNF1</accession>
<sequence>MRRLAGEEGTCFFCGEEEANVVSAPSDDNDGWRRDWLVCLVCGTSNPRRYRY</sequence>
<reference evidence="2" key="1">
    <citation type="submission" date="2015-11" db="EMBL/GenBank/DDBJ databases">
        <authorList>
            <person name="Varghese N."/>
        </authorList>
    </citation>
    <scope>NUCLEOTIDE SEQUENCE [LARGE SCALE GENOMIC DNA]</scope>
    <source>
        <strain evidence="2">DSM 45899</strain>
    </source>
</reference>
<name>A0A0S4QNF1_9ACTN</name>
<protein>
    <submittedName>
        <fullName evidence="1">Uncharacterized protein</fullName>
    </submittedName>
</protein>
<dbReference type="AlphaFoldDB" id="A0A0S4QNF1"/>
<evidence type="ECO:0000313" key="2">
    <source>
        <dbReference type="Proteomes" id="UP000198802"/>
    </source>
</evidence>
<dbReference type="Proteomes" id="UP000198802">
    <property type="component" value="Unassembled WGS sequence"/>
</dbReference>
<dbReference type="EMBL" id="FAOZ01000007">
    <property type="protein sequence ID" value="CUU56332.1"/>
    <property type="molecule type" value="Genomic_DNA"/>
</dbReference>
<gene>
    <name evidence="1" type="ORF">Ga0074812_107216</name>
</gene>
<organism evidence="1 2">
    <name type="scientific">Parafrankia irregularis</name>
    <dbReference type="NCBI Taxonomy" id="795642"/>
    <lineage>
        <taxon>Bacteria</taxon>
        <taxon>Bacillati</taxon>
        <taxon>Actinomycetota</taxon>
        <taxon>Actinomycetes</taxon>
        <taxon>Frankiales</taxon>
        <taxon>Frankiaceae</taxon>
        <taxon>Parafrankia</taxon>
    </lineage>
</organism>